<dbReference type="PANTHER" id="PTHR47271">
    <property type="entry name" value="ARGININE DEIMINASE"/>
    <property type="match status" value="1"/>
</dbReference>
<organism evidence="2">
    <name type="scientific">mine drainage metagenome</name>
    <dbReference type="NCBI Taxonomy" id="410659"/>
    <lineage>
        <taxon>unclassified sequences</taxon>
        <taxon>metagenomes</taxon>
        <taxon>ecological metagenomes</taxon>
    </lineage>
</organism>
<evidence type="ECO:0000313" key="2">
    <source>
        <dbReference type="EMBL" id="EQD40149.1"/>
    </source>
</evidence>
<evidence type="ECO:0000256" key="1">
    <source>
        <dbReference type="ARBA" id="ARBA00022801"/>
    </source>
</evidence>
<dbReference type="Pfam" id="PF02274">
    <property type="entry name" value="ADI"/>
    <property type="match status" value="1"/>
</dbReference>
<proteinExistence type="predicted"/>
<dbReference type="PANTHER" id="PTHR47271:SF2">
    <property type="entry name" value="ARGININE DEIMINASE"/>
    <property type="match status" value="1"/>
</dbReference>
<sequence length="422" mass="47736">MWINAEWESLKEVIMHRPGPEIEYAMLAPKPFLFERPFRSREALLEHEGLENTLRNNGIKVSILKDMVLDTADSNQDFRKILEEKVSNTVRFYGTVETTAMMKEELAKNLNILDSSTLFNTMILEPSIDIKKINESDPGYPTIYSNLPLANLYFMRDQQAVSHNGIMIGNMKMSQRTRETELTDFIFSNKFGKENTRRISGNSKFEGGDYIPMGKFGLIGTGPRTNIEGAKDFIRSGISEHDEILVVENPLYDFQEKQIRGSMVNMHLDTYFNVASDGVAIASVRLSKLAKGRVFSRLSKNEYEATSETTLYKFLQEKGFEFMDLSVSEQISYSSNFLTLGNGKILCIDSELVLNKLINNSFLEIGIEDVIKNEIAKQEKEKPFPNAAKMASFNIDYITVDLCELTGGYGGAHCMTASIKRG</sequence>
<protein>
    <submittedName>
        <fullName evidence="2">Arginine deiminase</fullName>
    </submittedName>
</protein>
<gene>
    <name evidence="2" type="ORF">B1A_16562</name>
</gene>
<dbReference type="GO" id="GO:0019546">
    <property type="term" value="P:L-arginine deiminase pathway"/>
    <property type="evidence" value="ECO:0007669"/>
    <property type="project" value="TreeGrafter"/>
</dbReference>
<dbReference type="PRINTS" id="PR01466">
    <property type="entry name" value="ARGDEIMINASE"/>
</dbReference>
<dbReference type="AlphaFoldDB" id="T1AGL2"/>
<comment type="caution">
    <text evidence="2">The sequence shown here is derived from an EMBL/GenBank/DDBJ whole genome shotgun (WGS) entry which is preliminary data.</text>
</comment>
<dbReference type="GO" id="GO:0016990">
    <property type="term" value="F:arginine deiminase activity"/>
    <property type="evidence" value="ECO:0007669"/>
    <property type="project" value="InterPro"/>
</dbReference>
<reference evidence="2" key="1">
    <citation type="submission" date="2013-08" db="EMBL/GenBank/DDBJ databases">
        <authorList>
            <person name="Mendez C."/>
            <person name="Richter M."/>
            <person name="Ferrer M."/>
            <person name="Sanchez J."/>
        </authorList>
    </citation>
    <scope>NUCLEOTIDE SEQUENCE</scope>
</reference>
<dbReference type="InterPro" id="IPR003876">
    <property type="entry name" value="Arg_deiminase"/>
</dbReference>
<dbReference type="SUPFAM" id="SSF55909">
    <property type="entry name" value="Pentein"/>
    <property type="match status" value="1"/>
</dbReference>
<name>T1AGL2_9ZZZZ</name>
<dbReference type="Gene3D" id="3.75.10.10">
    <property type="entry name" value="L-arginine/glycine Amidinotransferase, Chain A"/>
    <property type="match status" value="1"/>
</dbReference>
<dbReference type="EMBL" id="AUZX01012176">
    <property type="protein sequence ID" value="EQD40149.1"/>
    <property type="molecule type" value="Genomic_DNA"/>
</dbReference>
<accession>T1AGL2</accession>
<keyword evidence="1" id="KW-0378">Hydrolase</keyword>
<reference evidence="2" key="2">
    <citation type="journal article" date="2014" name="ISME J.">
        <title>Microbial stratification in low pH oxic and suboxic macroscopic growths along an acid mine drainage.</title>
        <authorList>
            <person name="Mendez-Garcia C."/>
            <person name="Mesa V."/>
            <person name="Sprenger R.R."/>
            <person name="Richter M."/>
            <person name="Diez M.S."/>
            <person name="Solano J."/>
            <person name="Bargiela R."/>
            <person name="Golyshina O.V."/>
            <person name="Manteca A."/>
            <person name="Ramos J.L."/>
            <person name="Gallego J.R."/>
            <person name="Llorente I."/>
            <person name="Martins Dos Santos V.A."/>
            <person name="Jensen O.N."/>
            <person name="Pelaez A.I."/>
            <person name="Sanchez J."/>
            <person name="Ferrer M."/>
        </authorList>
    </citation>
    <scope>NUCLEOTIDE SEQUENCE</scope>
</reference>